<feature type="transmembrane region" description="Helical" evidence="1">
    <location>
        <begin position="20"/>
        <end position="39"/>
    </location>
</feature>
<keyword evidence="3" id="KW-1185">Reference proteome</keyword>
<dbReference type="InterPro" id="IPR021249">
    <property type="entry name" value="DUF2788"/>
</dbReference>
<dbReference type="STRING" id="1121001.SAMN02745857_00278"/>
<evidence type="ECO:0008006" key="4">
    <source>
        <dbReference type="Google" id="ProtNLM"/>
    </source>
</evidence>
<protein>
    <recommendedName>
        <fullName evidence="4">DUF2788 domain-containing protein</fullName>
    </recommendedName>
</protein>
<evidence type="ECO:0000313" key="2">
    <source>
        <dbReference type="EMBL" id="SMC16915.1"/>
    </source>
</evidence>
<dbReference type="AlphaFoldDB" id="A0A1W1WZ42"/>
<dbReference type="EMBL" id="FWXD01000001">
    <property type="protein sequence ID" value="SMC16915.1"/>
    <property type="molecule type" value="Genomic_DNA"/>
</dbReference>
<proteinExistence type="predicted"/>
<dbReference type="RefSeq" id="WP_245804233.1">
    <property type="nucleotide sequence ID" value="NZ_FWXD01000001.1"/>
</dbReference>
<dbReference type="Proteomes" id="UP000192761">
    <property type="component" value="Unassembled WGS sequence"/>
</dbReference>
<sequence>MSVLTALATMDEEAFTTLSVSILCTGLIAYMCFIIYKLAKDSKAGKYGTIVLAFVLGLGMLGFIAKTILTQILQK</sequence>
<dbReference type="Pfam" id="PF10981">
    <property type="entry name" value="DUF2788"/>
    <property type="match status" value="1"/>
</dbReference>
<gene>
    <name evidence="2" type="ORF">SAMN02745857_00278</name>
</gene>
<keyword evidence="1" id="KW-0812">Transmembrane</keyword>
<evidence type="ECO:0000313" key="3">
    <source>
        <dbReference type="Proteomes" id="UP000192761"/>
    </source>
</evidence>
<evidence type="ECO:0000256" key="1">
    <source>
        <dbReference type="SAM" id="Phobius"/>
    </source>
</evidence>
<reference evidence="2 3" key="1">
    <citation type="submission" date="2017-04" db="EMBL/GenBank/DDBJ databases">
        <authorList>
            <person name="Afonso C.L."/>
            <person name="Miller P.J."/>
            <person name="Scott M.A."/>
            <person name="Spackman E."/>
            <person name="Goraichik I."/>
            <person name="Dimitrov K.M."/>
            <person name="Suarez D.L."/>
            <person name="Swayne D.E."/>
        </authorList>
    </citation>
    <scope>NUCLEOTIDE SEQUENCE [LARGE SCALE GENOMIC DNA]</scope>
    <source>
        <strain evidence="2 3">DSM 23236</strain>
    </source>
</reference>
<organism evidence="2 3">
    <name type="scientific">Andreprevotia lacus DSM 23236</name>
    <dbReference type="NCBI Taxonomy" id="1121001"/>
    <lineage>
        <taxon>Bacteria</taxon>
        <taxon>Pseudomonadati</taxon>
        <taxon>Pseudomonadota</taxon>
        <taxon>Betaproteobacteria</taxon>
        <taxon>Neisseriales</taxon>
        <taxon>Chitinibacteraceae</taxon>
        <taxon>Andreprevotia</taxon>
    </lineage>
</organism>
<keyword evidence="1" id="KW-0472">Membrane</keyword>
<keyword evidence="1" id="KW-1133">Transmembrane helix</keyword>
<name>A0A1W1WZ42_9NEIS</name>
<feature type="transmembrane region" description="Helical" evidence="1">
    <location>
        <begin position="51"/>
        <end position="73"/>
    </location>
</feature>
<accession>A0A1W1WZ42</accession>